<dbReference type="InterPro" id="IPR029058">
    <property type="entry name" value="AB_hydrolase_fold"/>
</dbReference>
<gene>
    <name evidence="2" type="ORF">ACFFN0_14655</name>
</gene>
<sequence length="356" mass="39736">MTLENPFYSPEVQGAYELHSVGRFELEEGGVIPDLQLAVATYGQLNEAKDNAILIPTWFSGTHQTWELTYIGEGRALDPSRYFIVVVNQIGNGLSTSPHNTDGEIAMSSFPHVRIGDDVRAQEQLLREVFGIERLALVVGGSMGAQQTWEWAVRFPERVQRAAMIAGTAQNTPHDFLFTQTLMDAITSDPGWNGGEYAAAADVGEGLRRHADIWAVMGLSTEFWRSEFWRNVELPDVSWDTFEEFRDNFLRPTFAAMDPNALLAMAWKWQRGDVARNAGGDLAAALGRITAKTFVMPIDEDMFFPPRDCAREQELVPGSELRTLHSIAGHFGLFGFEESYLAEVDDNLRELLGSEV</sequence>
<dbReference type="NCBIfam" id="NF005757">
    <property type="entry name" value="PRK07581.1"/>
    <property type="match status" value="1"/>
</dbReference>
<dbReference type="SUPFAM" id="SSF53474">
    <property type="entry name" value="alpha/beta-Hydrolases"/>
    <property type="match status" value="1"/>
</dbReference>
<protein>
    <submittedName>
        <fullName evidence="2">Alpha/beta fold hydrolase</fullName>
    </submittedName>
</protein>
<dbReference type="Proteomes" id="UP001589613">
    <property type="component" value="Unassembled WGS sequence"/>
</dbReference>
<accession>A0ABV5V665</accession>
<dbReference type="Pfam" id="PF00561">
    <property type="entry name" value="Abhydrolase_1"/>
    <property type="match status" value="1"/>
</dbReference>
<feature type="domain" description="AB hydrolase-1" evidence="1">
    <location>
        <begin position="54"/>
        <end position="333"/>
    </location>
</feature>
<proteinExistence type="predicted"/>
<dbReference type="Gene3D" id="3.40.50.1820">
    <property type="entry name" value="alpha/beta hydrolase"/>
    <property type="match status" value="1"/>
</dbReference>
<dbReference type="PIRSF" id="PIRSF000443">
    <property type="entry name" value="Homoser_Ac_trans"/>
    <property type="match status" value="1"/>
</dbReference>
<organism evidence="2 3">
    <name type="scientific">Ornithinimicrobium kibberense</name>
    <dbReference type="NCBI Taxonomy" id="282060"/>
    <lineage>
        <taxon>Bacteria</taxon>
        <taxon>Bacillati</taxon>
        <taxon>Actinomycetota</taxon>
        <taxon>Actinomycetes</taxon>
        <taxon>Micrococcales</taxon>
        <taxon>Ornithinimicrobiaceae</taxon>
        <taxon>Ornithinimicrobium</taxon>
    </lineage>
</organism>
<keyword evidence="3" id="KW-1185">Reference proteome</keyword>
<keyword evidence="2" id="KW-0378">Hydrolase</keyword>
<dbReference type="PANTHER" id="PTHR32268">
    <property type="entry name" value="HOMOSERINE O-ACETYLTRANSFERASE"/>
    <property type="match status" value="1"/>
</dbReference>
<dbReference type="EMBL" id="JBHMAX010000028">
    <property type="protein sequence ID" value="MFB9733286.1"/>
    <property type="molecule type" value="Genomic_DNA"/>
</dbReference>
<dbReference type="PANTHER" id="PTHR32268:SF15">
    <property type="entry name" value="HOMOSERINE ACETYLTRANSFERASE FAMILY PROTEIN (AFU_ORTHOLOGUE AFUA_1G15350)"/>
    <property type="match status" value="1"/>
</dbReference>
<dbReference type="InterPro" id="IPR008220">
    <property type="entry name" value="HAT_MetX-like"/>
</dbReference>
<reference evidence="2 3" key="1">
    <citation type="submission" date="2024-09" db="EMBL/GenBank/DDBJ databases">
        <authorList>
            <person name="Sun Q."/>
            <person name="Mori K."/>
        </authorList>
    </citation>
    <scope>NUCLEOTIDE SEQUENCE [LARGE SCALE GENOMIC DNA]</scope>
    <source>
        <strain evidence="2 3">JCM 12763</strain>
    </source>
</reference>
<name>A0ABV5V665_9MICO</name>
<dbReference type="RefSeq" id="WP_141338616.1">
    <property type="nucleotide sequence ID" value="NZ_JBHMAX010000028.1"/>
</dbReference>
<dbReference type="InterPro" id="IPR000073">
    <property type="entry name" value="AB_hydrolase_1"/>
</dbReference>
<evidence type="ECO:0000313" key="2">
    <source>
        <dbReference type="EMBL" id="MFB9733286.1"/>
    </source>
</evidence>
<comment type="caution">
    <text evidence="2">The sequence shown here is derived from an EMBL/GenBank/DDBJ whole genome shotgun (WGS) entry which is preliminary data.</text>
</comment>
<evidence type="ECO:0000313" key="3">
    <source>
        <dbReference type="Proteomes" id="UP001589613"/>
    </source>
</evidence>
<evidence type="ECO:0000259" key="1">
    <source>
        <dbReference type="Pfam" id="PF00561"/>
    </source>
</evidence>
<dbReference type="GO" id="GO:0016787">
    <property type="term" value="F:hydrolase activity"/>
    <property type="evidence" value="ECO:0007669"/>
    <property type="project" value="UniProtKB-KW"/>
</dbReference>